<dbReference type="InterPro" id="IPR020616">
    <property type="entry name" value="Thiolase_N"/>
</dbReference>
<feature type="domain" description="Thiolase C-terminal" evidence="2">
    <location>
        <begin position="237"/>
        <end position="377"/>
    </location>
</feature>
<dbReference type="InterPro" id="IPR002155">
    <property type="entry name" value="Thiolase"/>
</dbReference>
<dbReference type="InterPro" id="IPR055140">
    <property type="entry name" value="Thiolase_C_2"/>
</dbReference>
<proteinExistence type="predicted"/>
<evidence type="ECO:0000259" key="1">
    <source>
        <dbReference type="Pfam" id="PF00108"/>
    </source>
</evidence>
<dbReference type="Gene3D" id="3.40.47.10">
    <property type="match status" value="1"/>
</dbReference>
<dbReference type="PANTHER" id="PTHR42870">
    <property type="entry name" value="ACETYL-COA C-ACETYLTRANSFERASE"/>
    <property type="match status" value="1"/>
</dbReference>
<feature type="domain" description="Thiolase N-terminal" evidence="1">
    <location>
        <begin position="8"/>
        <end position="219"/>
    </location>
</feature>
<dbReference type="PIRSF" id="PIRSF000429">
    <property type="entry name" value="Ac-CoA_Ac_transf"/>
    <property type="match status" value="1"/>
</dbReference>
<reference evidence="3" key="1">
    <citation type="submission" date="2020-11" db="EMBL/GenBank/DDBJ databases">
        <title>Nocardioides cynanchi sp. nov., isolated from soil of rhizosphere of Cynanchum wilfordii.</title>
        <authorList>
            <person name="Lee J.-S."/>
            <person name="Suh M.K."/>
            <person name="Kim J.-S."/>
        </authorList>
    </citation>
    <scope>NUCLEOTIDE SEQUENCE</scope>
    <source>
        <strain evidence="3">KCTC 19276</strain>
    </source>
</reference>
<dbReference type="Pfam" id="PF22691">
    <property type="entry name" value="Thiolase_C_1"/>
    <property type="match status" value="1"/>
</dbReference>
<keyword evidence="4" id="KW-1185">Reference proteome</keyword>
<dbReference type="AlphaFoldDB" id="A0A930VSC6"/>
<dbReference type="GO" id="GO:0016747">
    <property type="term" value="F:acyltransferase activity, transferring groups other than amino-acyl groups"/>
    <property type="evidence" value="ECO:0007669"/>
    <property type="project" value="InterPro"/>
</dbReference>
<evidence type="ECO:0000259" key="2">
    <source>
        <dbReference type="Pfam" id="PF22691"/>
    </source>
</evidence>
<protein>
    <submittedName>
        <fullName evidence="3">Thiolase family protein</fullName>
    </submittedName>
</protein>
<evidence type="ECO:0000313" key="4">
    <source>
        <dbReference type="Proteomes" id="UP000660668"/>
    </source>
</evidence>
<dbReference type="PANTHER" id="PTHR42870:SF1">
    <property type="entry name" value="NON-SPECIFIC LIPID-TRANSFER PROTEIN-LIKE 2"/>
    <property type="match status" value="1"/>
</dbReference>
<comment type="caution">
    <text evidence="3">The sequence shown here is derived from an EMBL/GenBank/DDBJ whole genome shotgun (WGS) entry which is preliminary data.</text>
</comment>
<evidence type="ECO:0000313" key="3">
    <source>
        <dbReference type="EMBL" id="MBF4769777.1"/>
    </source>
</evidence>
<dbReference type="SUPFAM" id="SSF53901">
    <property type="entry name" value="Thiolase-like"/>
    <property type="match status" value="2"/>
</dbReference>
<name>A0A930VSC6_9ACTN</name>
<dbReference type="CDD" id="cd00829">
    <property type="entry name" value="SCP-x_thiolase"/>
    <property type="match status" value="1"/>
</dbReference>
<dbReference type="Proteomes" id="UP000660668">
    <property type="component" value="Unassembled WGS sequence"/>
</dbReference>
<gene>
    <name evidence="3" type="ORF">ISU10_18565</name>
</gene>
<dbReference type="EMBL" id="JADKPO010000031">
    <property type="protein sequence ID" value="MBF4769777.1"/>
    <property type="molecule type" value="Genomic_DNA"/>
</dbReference>
<organism evidence="3 4">
    <name type="scientific">Nocardioides agariphilus</name>
    <dbReference type="NCBI Taxonomy" id="433664"/>
    <lineage>
        <taxon>Bacteria</taxon>
        <taxon>Bacillati</taxon>
        <taxon>Actinomycetota</taxon>
        <taxon>Actinomycetes</taxon>
        <taxon>Propionibacteriales</taxon>
        <taxon>Nocardioidaceae</taxon>
        <taxon>Nocardioides</taxon>
    </lineage>
</organism>
<dbReference type="Pfam" id="PF00108">
    <property type="entry name" value="Thiolase_N"/>
    <property type="match status" value="1"/>
</dbReference>
<dbReference type="InterPro" id="IPR016039">
    <property type="entry name" value="Thiolase-like"/>
</dbReference>
<accession>A0A930VSC6</accession>
<sequence>MSVARGSIVIAGVGHTAFGALPGRSTISMNVEACRAALQDAGIEKDLVDCVLVKFPTSKFEHMYGHKLSEALGLQPKITGVMDQAGASNIGHVAIAAMAIESGQCDVALISFADNPKSGVRSAYQQAQGDDAAFGWIGPPGGFAMVARQHMERYGTTSEQLAEIAVTCRAHGANNPNAQLRRPITVADHQASRMVVDPLHRDDCCLVSDGGAAIVVMSAERARQLNVPDPVPVLGFGQGHTGWEVRTRPDLTTTQAVVSAQTAFAMAGVSPKDIDVAQLYDCFTICLLITLESYGFCPPGHGGKFVEGGNIGPGGELPVNTSGGLLSETGMPGMQLIIEAVRQVRGTSVNQVKDAALAVVSNQGGIMQTHSTLVLGR</sequence>